<evidence type="ECO:0000313" key="2">
    <source>
        <dbReference type="Proteomes" id="UP001165590"/>
    </source>
</evidence>
<sequence>MSEYSVAISNLVGEDPGRNVQSIKNAVISNIRSSDSSVQIESTDYFNHTYAPDLVLRWAQTQEQRLVFLRTSTNAQYLREDIETISERNPILMPLAPLQSPEYIEELGRESADARTLVADPDSLHAFSSDRAERPVLNLLSRAVLQGGKGLVDQARARSASDAVGLGFAGAQQAQVDPTRDAVEMAESLLDPVHADQFTRLLHAVWLGSGASPASFPGATDVAADLDAAGLKLLLDIAVTDDEDFWRRIGTGITLARLCEVEMPPDSANLQRLVNANLDRFKAKSCRVSGMPLTGGYGHDLRWFTHSGILGFTTDRYRALFSTGPVSSMDFMEAIEDGSVTLPELLDRSEEANVSISELVIESAAGGHIEYSAPPHATLGREEILEDLRGALGRRSSVHAAVVTLGQGSRHLKCDLTKRAAFGRTVAQFYLSEFLQSAIPLLQTLRPSEYDEITRHIFVPQDEPVELRPNGEEDQS</sequence>
<gene>
    <name evidence="1" type="ORF">K3769_10785</name>
</gene>
<organism evidence="1 2">
    <name type="scientific">Streptomyces ortus</name>
    <dbReference type="NCBI Taxonomy" id="2867268"/>
    <lineage>
        <taxon>Bacteria</taxon>
        <taxon>Bacillati</taxon>
        <taxon>Actinomycetota</taxon>
        <taxon>Actinomycetes</taxon>
        <taxon>Kitasatosporales</taxon>
        <taxon>Streptomycetaceae</taxon>
        <taxon>Streptomyces</taxon>
    </lineage>
</organism>
<comment type="caution">
    <text evidence="1">The sequence shown here is derived from an EMBL/GenBank/DDBJ whole genome shotgun (WGS) entry which is preliminary data.</text>
</comment>
<keyword evidence="2" id="KW-1185">Reference proteome</keyword>
<proteinExistence type="predicted"/>
<protein>
    <submittedName>
        <fullName evidence="1">Uncharacterized protein</fullName>
    </submittedName>
</protein>
<dbReference type="EMBL" id="JAIFZO010000002">
    <property type="protein sequence ID" value="MCX4233262.1"/>
    <property type="molecule type" value="Genomic_DNA"/>
</dbReference>
<evidence type="ECO:0000313" key="1">
    <source>
        <dbReference type="EMBL" id="MCX4233262.1"/>
    </source>
</evidence>
<dbReference type="Proteomes" id="UP001165590">
    <property type="component" value="Unassembled WGS sequence"/>
</dbReference>
<name>A0ABT3UZY0_9ACTN</name>
<reference evidence="1" key="1">
    <citation type="journal article" date="2022" name="bioRxiv">
        <title>Discovery and biosynthetic assessment of Streptomyces ortus sp nov. isolated from a deep-sea sponge.</title>
        <authorList>
            <person name="Williams S.E."/>
        </authorList>
    </citation>
    <scope>NUCLEOTIDE SEQUENCE</scope>
    <source>
        <strain evidence="1">A15ISP2-DRY2</strain>
    </source>
</reference>
<accession>A0ABT3UZY0</accession>
<dbReference type="RefSeq" id="WP_267026216.1">
    <property type="nucleotide sequence ID" value="NZ_JAIFZO010000002.1"/>
</dbReference>